<evidence type="ECO:0000256" key="1">
    <source>
        <dbReference type="ARBA" id="ARBA00001602"/>
    </source>
</evidence>
<feature type="binding site" evidence="7">
    <location>
        <begin position="47"/>
        <end position="48"/>
    </location>
    <ligand>
        <name>substrate</name>
    </ligand>
</feature>
<evidence type="ECO:0000313" key="9">
    <source>
        <dbReference type="Proteomes" id="UP000430120"/>
    </source>
</evidence>
<evidence type="ECO:0000256" key="5">
    <source>
        <dbReference type="ARBA" id="ARBA00023235"/>
    </source>
</evidence>
<dbReference type="GO" id="GO:0008360">
    <property type="term" value="P:regulation of cell shape"/>
    <property type="evidence" value="ECO:0007669"/>
    <property type="project" value="UniProtKB-KW"/>
</dbReference>
<keyword evidence="5 7" id="KW-0413">Isomerase</keyword>
<evidence type="ECO:0000313" key="8">
    <source>
        <dbReference type="EMBL" id="KAB0582092.1"/>
    </source>
</evidence>
<dbReference type="AlphaFoldDB" id="A0A643FBH6"/>
<dbReference type="InterPro" id="IPR018187">
    <property type="entry name" value="Asp/Glu_racemase_AS_1"/>
</dbReference>
<comment type="function">
    <text evidence="7">Provides the (R)-glutamate required for cell wall biosynthesis.</text>
</comment>
<keyword evidence="3 7" id="KW-0133">Cell shape</keyword>
<dbReference type="PANTHER" id="PTHR21198:SF2">
    <property type="entry name" value="GLUTAMATE RACEMASE"/>
    <property type="match status" value="1"/>
</dbReference>
<organism evidence="8 9">
    <name type="scientific">Ideonella dechloratans</name>
    <dbReference type="NCBI Taxonomy" id="36863"/>
    <lineage>
        <taxon>Bacteria</taxon>
        <taxon>Pseudomonadati</taxon>
        <taxon>Pseudomonadota</taxon>
        <taxon>Betaproteobacteria</taxon>
        <taxon>Burkholderiales</taxon>
        <taxon>Sphaerotilaceae</taxon>
        <taxon>Ideonella</taxon>
    </lineage>
</organism>
<protein>
    <recommendedName>
        <fullName evidence="2 7">Glutamate racemase</fullName>
        <ecNumber evidence="2 7">5.1.1.3</ecNumber>
    </recommendedName>
</protein>
<reference evidence="8 9" key="1">
    <citation type="submission" date="2019-09" db="EMBL/GenBank/DDBJ databases">
        <title>Draft genome sequences of 48 bacterial type strains from the CCUG.</title>
        <authorList>
            <person name="Tunovic T."/>
            <person name="Pineiro-Iglesias B."/>
            <person name="Unosson C."/>
            <person name="Inganas E."/>
            <person name="Ohlen M."/>
            <person name="Cardew S."/>
            <person name="Jensie-Markopoulos S."/>
            <person name="Salva-Serra F."/>
            <person name="Jaen-Luchoro D."/>
            <person name="Karlsson R."/>
            <person name="Svensson-Stadler L."/>
            <person name="Chun J."/>
            <person name="Moore E."/>
        </authorList>
    </citation>
    <scope>NUCLEOTIDE SEQUENCE [LARGE SCALE GENOMIC DNA]</scope>
    <source>
        <strain evidence="8 9">CCUG 30977</strain>
    </source>
</reference>
<feature type="binding site" evidence="7">
    <location>
        <begin position="190"/>
        <end position="191"/>
    </location>
    <ligand>
        <name>substrate</name>
    </ligand>
</feature>
<dbReference type="InterPro" id="IPR033134">
    <property type="entry name" value="Asp/Glu_racemase_AS_2"/>
</dbReference>
<feature type="binding site" evidence="7">
    <location>
        <begin position="15"/>
        <end position="16"/>
    </location>
    <ligand>
        <name>substrate</name>
    </ligand>
</feature>
<dbReference type="OrthoDB" id="9801055at2"/>
<dbReference type="PROSITE" id="PS00923">
    <property type="entry name" value="ASP_GLU_RACEMASE_1"/>
    <property type="match status" value="1"/>
</dbReference>
<dbReference type="RefSeq" id="WP_151124174.1">
    <property type="nucleotide sequence ID" value="NZ_CP088081.1"/>
</dbReference>
<dbReference type="GO" id="GO:0008881">
    <property type="term" value="F:glutamate racemase activity"/>
    <property type="evidence" value="ECO:0007669"/>
    <property type="project" value="UniProtKB-UniRule"/>
</dbReference>
<dbReference type="SUPFAM" id="SSF53681">
    <property type="entry name" value="Aspartate/glutamate racemase"/>
    <property type="match status" value="2"/>
</dbReference>
<feature type="active site" description="Proton donor/acceptor" evidence="7">
    <location>
        <position position="189"/>
    </location>
</feature>
<evidence type="ECO:0000256" key="7">
    <source>
        <dbReference type="HAMAP-Rule" id="MF_00258"/>
    </source>
</evidence>
<dbReference type="NCBIfam" id="TIGR00067">
    <property type="entry name" value="glut_race"/>
    <property type="match status" value="1"/>
</dbReference>
<proteinExistence type="inferred from homology"/>
<evidence type="ECO:0000256" key="4">
    <source>
        <dbReference type="ARBA" id="ARBA00022984"/>
    </source>
</evidence>
<comment type="catalytic activity">
    <reaction evidence="1 7">
        <text>L-glutamate = D-glutamate</text>
        <dbReference type="Rhea" id="RHEA:12813"/>
        <dbReference type="ChEBI" id="CHEBI:29985"/>
        <dbReference type="ChEBI" id="CHEBI:29986"/>
        <dbReference type="EC" id="5.1.1.3"/>
    </reaction>
</comment>
<dbReference type="InterPro" id="IPR001920">
    <property type="entry name" value="Asp/Glu_race"/>
</dbReference>
<comment type="similarity">
    <text evidence="7">Belongs to the aspartate/glutamate racemases family.</text>
</comment>
<evidence type="ECO:0000256" key="2">
    <source>
        <dbReference type="ARBA" id="ARBA00013090"/>
    </source>
</evidence>
<dbReference type="GO" id="GO:0009252">
    <property type="term" value="P:peptidoglycan biosynthetic process"/>
    <property type="evidence" value="ECO:0007669"/>
    <property type="project" value="UniProtKB-UniRule"/>
</dbReference>
<name>A0A643FBH6_IDEDE</name>
<dbReference type="PANTHER" id="PTHR21198">
    <property type="entry name" value="GLUTAMATE RACEMASE"/>
    <property type="match status" value="1"/>
</dbReference>
<dbReference type="UniPathway" id="UPA00219"/>
<dbReference type="InterPro" id="IPR015942">
    <property type="entry name" value="Asp/Glu/hydantoin_racemase"/>
</dbReference>
<dbReference type="HAMAP" id="MF_00258">
    <property type="entry name" value="Glu_racemase"/>
    <property type="match status" value="1"/>
</dbReference>
<keyword evidence="6 7" id="KW-0961">Cell wall biogenesis/degradation</keyword>
<dbReference type="Pfam" id="PF01177">
    <property type="entry name" value="Asp_Glu_race"/>
    <property type="match status" value="1"/>
</dbReference>
<keyword evidence="9" id="KW-1185">Reference proteome</keyword>
<evidence type="ECO:0000256" key="3">
    <source>
        <dbReference type="ARBA" id="ARBA00022960"/>
    </source>
</evidence>
<evidence type="ECO:0000256" key="6">
    <source>
        <dbReference type="ARBA" id="ARBA00023316"/>
    </source>
</evidence>
<accession>A0A643FBH6</accession>
<feature type="binding site" evidence="7">
    <location>
        <begin position="79"/>
        <end position="80"/>
    </location>
    <ligand>
        <name>substrate</name>
    </ligand>
</feature>
<comment type="pathway">
    <text evidence="7">Cell wall biogenesis; peptidoglycan biosynthesis.</text>
</comment>
<dbReference type="Proteomes" id="UP000430120">
    <property type="component" value="Unassembled WGS sequence"/>
</dbReference>
<gene>
    <name evidence="7 8" type="primary">murI</name>
    <name evidence="8" type="ORF">F7Q92_10955</name>
</gene>
<dbReference type="EMBL" id="VZPB01000022">
    <property type="protein sequence ID" value="KAB0582092.1"/>
    <property type="molecule type" value="Genomic_DNA"/>
</dbReference>
<sequence>MSDSLSPIPPIGIFDSGVGGLSVLRALRRRRSDIPLLYVADSGHAPYGDRDPAHALQRSIRVTEHLMAQGARLIIVACNTATARAIDTLRQRYPEVTWVGVEPGVKPAVRHSSNGRIGVLATPSTLSSPRFDSLIDRFAQGCEVVRVPCQGLAAAIEKGGPSDPALDPLLDRYCAPVIQAGADTVVLGCTHYPFVAERIAARLGPQVQLLDTADAVAAHALHLWPNCSGQRVPRDMQAPVRLETTGDATVLARLAREGLGLDIPVHAIDL</sequence>
<dbReference type="FunFam" id="3.40.50.1860:FF:000001">
    <property type="entry name" value="Glutamate racemase"/>
    <property type="match status" value="1"/>
</dbReference>
<dbReference type="InterPro" id="IPR004391">
    <property type="entry name" value="Glu_race"/>
</dbReference>
<dbReference type="PROSITE" id="PS00924">
    <property type="entry name" value="ASP_GLU_RACEMASE_2"/>
    <property type="match status" value="1"/>
</dbReference>
<dbReference type="GO" id="GO:0071555">
    <property type="term" value="P:cell wall organization"/>
    <property type="evidence" value="ECO:0007669"/>
    <property type="project" value="UniProtKB-KW"/>
</dbReference>
<keyword evidence="4 7" id="KW-0573">Peptidoglycan synthesis</keyword>
<feature type="active site" description="Proton donor/acceptor" evidence="7">
    <location>
        <position position="78"/>
    </location>
</feature>
<comment type="caution">
    <text evidence="8">The sequence shown here is derived from an EMBL/GenBank/DDBJ whole genome shotgun (WGS) entry which is preliminary data.</text>
</comment>
<dbReference type="Gene3D" id="3.40.50.1860">
    <property type="match status" value="2"/>
</dbReference>
<dbReference type="EC" id="5.1.1.3" evidence="2 7"/>